<evidence type="ECO:0000313" key="2">
    <source>
        <dbReference type="EMBL" id="EWC39561.1"/>
    </source>
</evidence>
<accession>A0A061JJT8</accession>
<proteinExistence type="predicted"/>
<reference evidence="2 3" key="1">
    <citation type="journal article" date="2013" name="Genome Announc.">
        <title>Draft Genome of the Nitrogen-Fixing Bacterium Pseudomonas stutzeri Strain KOS6 Isolated from Industrial Hydrocarbon Sludge.</title>
        <authorList>
            <person name="Grigoryeva T.V."/>
            <person name="Laikov A.V."/>
            <person name="Naumova R.P."/>
            <person name="Manolov A.I."/>
            <person name="Larin A.K."/>
            <person name="Karpova I.Y."/>
            <person name="Semashko T.A."/>
            <person name="Alexeev D.G."/>
            <person name="Kostryukova E.S."/>
            <person name="Muller R."/>
            <person name="Govorun V.M."/>
        </authorList>
    </citation>
    <scope>NUCLEOTIDE SEQUENCE [LARGE SCALE GENOMIC DNA]</scope>
    <source>
        <strain evidence="2 3">KOS6</strain>
    </source>
</reference>
<evidence type="ECO:0000256" key="1">
    <source>
        <dbReference type="SAM" id="Phobius"/>
    </source>
</evidence>
<protein>
    <submittedName>
        <fullName evidence="2">Uncharacterized protein</fullName>
    </submittedName>
</protein>
<keyword evidence="1" id="KW-1133">Transmembrane helix</keyword>
<dbReference type="RefSeq" id="WP_003297523.1">
    <property type="nucleotide sequence ID" value="NZ_KK020676.1"/>
</dbReference>
<dbReference type="AlphaFoldDB" id="A0A061JJT8"/>
<evidence type="ECO:0000313" key="3">
    <source>
        <dbReference type="Proteomes" id="UP000026923"/>
    </source>
</evidence>
<organism evidence="2 3">
    <name type="scientific">Stutzerimonas stutzeri KOS6</name>
    <dbReference type="NCBI Taxonomy" id="1218352"/>
    <lineage>
        <taxon>Bacteria</taxon>
        <taxon>Pseudomonadati</taxon>
        <taxon>Pseudomonadota</taxon>
        <taxon>Gammaproteobacteria</taxon>
        <taxon>Pseudomonadales</taxon>
        <taxon>Pseudomonadaceae</taxon>
        <taxon>Stutzerimonas</taxon>
    </lineage>
</organism>
<sequence length="99" mass="11056">MTDSHHEAGRSVPERVGALEQDMHLVKHRLDRFDRHHEDLPMRVGRLELIAQTQSELLKSLDVNVREMGKKVMYGLGAAGAIISVVQIVGPHLLRAVTS</sequence>
<comment type="caution">
    <text evidence="2">The sequence shown here is derived from an EMBL/GenBank/DDBJ whole genome shotgun (WGS) entry which is preliminary data.</text>
</comment>
<dbReference type="Proteomes" id="UP000026923">
    <property type="component" value="Unassembled WGS sequence"/>
</dbReference>
<feature type="transmembrane region" description="Helical" evidence="1">
    <location>
        <begin position="72"/>
        <end position="94"/>
    </location>
</feature>
<name>A0A061JJT8_STUST</name>
<gene>
    <name evidence="2" type="ORF">B597_019415</name>
</gene>
<keyword evidence="1" id="KW-0812">Transmembrane</keyword>
<dbReference type="EMBL" id="AMCZ02000035">
    <property type="protein sequence ID" value="EWC39561.1"/>
    <property type="molecule type" value="Genomic_DNA"/>
</dbReference>
<keyword evidence="1" id="KW-0472">Membrane</keyword>
<dbReference type="HOGENOM" id="CLU_2318029_0_0_6"/>
<dbReference type="OrthoDB" id="6900196at2"/>